<protein>
    <submittedName>
        <fullName evidence="11">Transposase, IS605 OrfB family</fullName>
    </submittedName>
</protein>
<keyword evidence="4" id="KW-0862">Zinc</keyword>
<dbReference type="RefSeq" id="WP_013195161.1">
    <property type="nucleotide sequence ID" value="NC_014253.1"/>
</dbReference>
<feature type="domain" description="Probable transposase IS891/IS1136/IS1341" evidence="8">
    <location>
        <begin position="217"/>
        <end position="323"/>
    </location>
</feature>
<dbReference type="GO" id="GO:0006310">
    <property type="term" value="P:DNA recombination"/>
    <property type="evidence" value="ECO:0007669"/>
    <property type="project" value="UniProtKB-KW"/>
</dbReference>
<dbReference type="AlphaFoldDB" id="D7EB79"/>
<dbReference type="Proteomes" id="UP000000391">
    <property type="component" value="Chromosome"/>
</dbReference>
<evidence type="ECO:0000259" key="8">
    <source>
        <dbReference type="Pfam" id="PF01385"/>
    </source>
</evidence>
<organism evidence="11 12">
    <name type="scientific">Methanohalobium evestigatum (strain ATCC BAA-1072 / DSM 3721 / NBRC 107634 / OCM 161 / Z-7303)</name>
    <dbReference type="NCBI Taxonomy" id="644295"/>
    <lineage>
        <taxon>Archaea</taxon>
        <taxon>Methanobacteriati</taxon>
        <taxon>Methanobacteriota</taxon>
        <taxon>Stenosarchaea group</taxon>
        <taxon>Methanomicrobia</taxon>
        <taxon>Methanosarcinales</taxon>
        <taxon>Methanosarcinaceae</taxon>
        <taxon>Methanohalobium</taxon>
    </lineage>
</organism>
<evidence type="ECO:0000256" key="5">
    <source>
        <dbReference type="ARBA" id="ARBA00023125"/>
    </source>
</evidence>
<feature type="compositionally biased region" description="Basic and acidic residues" evidence="7">
    <location>
        <begin position="325"/>
        <end position="335"/>
    </location>
</feature>
<evidence type="ECO:0000256" key="4">
    <source>
        <dbReference type="ARBA" id="ARBA00022833"/>
    </source>
</evidence>
<sequence length="447" mass="52436">MYQTLPVRIIPTSQQEELLWILSEKCRLLYNFALAERKDAYSNGMKISYIKQQNDLPNTKKQYPEYKWVYSKVLQSVLKRLDANYKSFFSLKRNCDENARPPKYRGVDYFFTMTYNQSGFEITDSKSNKIAYNSTDTTNYLYGADKPEYTEDDEVFISFSHNHPSGLELKFGLPAKILYDRILRVADEIAQVGIYQKKDGGYYLSITYNVPCLDFKHNDKYLAMDIGVNKHTMVDSDGNLREMINKRPDKYREPKIQQIQSRLDHCKRYSKKWYRLKRNLNRMKQKSSNQLKDFQHKKTRNIVDNTDASVIIIGDLSAKQMASSKKGDKKSDKSTHRGTHNSGYIGRFAQFLAYKSLRVGKRIIEIDESYTSQDCCNCGYRQKMPLYERNYNCPYCRQSMDRDKNSAIVIMERYLRQNALWTGYQHFTDNLRQTGLLIGMITQSLPG</sequence>
<dbReference type="NCBIfam" id="NF040570">
    <property type="entry name" value="guided_TnpB"/>
    <property type="match status" value="1"/>
</dbReference>
<dbReference type="NCBIfam" id="TIGR01766">
    <property type="entry name" value="IS200/IS605 family accessory protein TnpB-like domain"/>
    <property type="match status" value="1"/>
</dbReference>
<evidence type="ECO:0000313" key="12">
    <source>
        <dbReference type="Proteomes" id="UP000000391"/>
    </source>
</evidence>
<accession>D7EB79</accession>
<comment type="similarity">
    <text evidence="1">In the C-terminal section; belongs to the transposase 35 family.</text>
</comment>
<evidence type="ECO:0000259" key="10">
    <source>
        <dbReference type="Pfam" id="PF12323"/>
    </source>
</evidence>
<reference evidence="11 12" key="1">
    <citation type="submission" date="2010-06" db="EMBL/GenBank/DDBJ databases">
        <title>Complete sequence chromosome of Methanohalobium evestigatum Z-7303.</title>
        <authorList>
            <consortium name="US DOE Joint Genome Institute"/>
            <person name="Lucas S."/>
            <person name="Copeland A."/>
            <person name="Lapidus A."/>
            <person name="Cheng J.-F."/>
            <person name="Bruce D."/>
            <person name="Goodwin L."/>
            <person name="Pitluck S."/>
            <person name="Saunders E."/>
            <person name="Detter J.C."/>
            <person name="Han C."/>
            <person name="Tapia R."/>
            <person name="Land M."/>
            <person name="Hauser L."/>
            <person name="Kyrpides N."/>
            <person name="Mikhailova N."/>
            <person name="Sieprawska-Lupa M."/>
            <person name="Whitman W.B."/>
            <person name="Anderson I."/>
            <person name="Woyke T."/>
        </authorList>
    </citation>
    <scope>NUCLEOTIDE SEQUENCE [LARGE SCALE GENOMIC DNA]</scope>
    <source>
        <strain evidence="12">ATCC BAA-1072 / DSM 3721 / NBRC 107634 / OCM 161 / Z-7303</strain>
    </source>
</reference>
<dbReference type="HOGENOM" id="CLU_032903_16_5_2"/>
<evidence type="ECO:0000259" key="9">
    <source>
        <dbReference type="Pfam" id="PF07282"/>
    </source>
</evidence>
<dbReference type="InterPro" id="IPR001959">
    <property type="entry name" value="Transposase"/>
</dbReference>
<dbReference type="STRING" id="644295.Metev_1759"/>
<keyword evidence="6" id="KW-0233">DNA recombination</keyword>
<name>D7EB79_METEZ</name>
<keyword evidence="12" id="KW-1185">Reference proteome</keyword>
<evidence type="ECO:0000256" key="1">
    <source>
        <dbReference type="ARBA" id="ARBA00008761"/>
    </source>
</evidence>
<dbReference type="KEGG" id="mev:Metev_1759"/>
<dbReference type="Pfam" id="PF01385">
    <property type="entry name" value="OrfB_IS605"/>
    <property type="match status" value="1"/>
</dbReference>
<evidence type="ECO:0000313" key="11">
    <source>
        <dbReference type="EMBL" id="ADI74596.1"/>
    </source>
</evidence>
<feature type="domain" description="Transposase putative helix-turn-helix" evidence="10">
    <location>
        <begin position="3"/>
        <end position="44"/>
    </location>
</feature>
<dbReference type="InterPro" id="IPR021027">
    <property type="entry name" value="Transposase_put_HTH"/>
</dbReference>
<gene>
    <name evidence="11" type="ordered locus">Metev_1759</name>
</gene>
<keyword evidence="2" id="KW-0815">Transposition</keyword>
<dbReference type="Pfam" id="PF12323">
    <property type="entry name" value="HTH_OrfB_IS605"/>
    <property type="match status" value="1"/>
</dbReference>
<evidence type="ECO:0000256" key="2">
    <source>
        <dbReference type="ARBA" id="ARBA00022578"/>
    </source>
</evidence>
<feature type="domain" description="Cas12f1-like TNB" evidence="9">
    <location>
        <begin position="346"/>
        <end position="410"/>
    </location>
</feature>
<dbReference type="GO" id="GO:0046872">
    <property type="term" value="F:metal ion binding"/>
    <property type="evidence" value="ECO:0007669"/>
    <property type="project" value="UniProtKB-KW"/>
</dbReference>
<evidence type="ECO:0000256" key="6">
    <source>
        <dbReference type="ARBA" id="ARBA00023172"/>
    </source>
</evidence>
<evidence type="ECO:0000256" key="7">
    <source>
        <dbReference type="SAM" id="MobiDB-lite"/>
    </source>
</evidence>
<keyword evidence="5" id="KW-0238">DNA-binding</keyword>
<keyword evidence="3" id="KW-0479">Metal-binding</keyword>
<dbReference type="EMBL" id="CP002069">
    <property type="protein sequence ID" value="ADI74596.1"/>
    <property type="molecule type" value="Genomic_DNA"/>
</dbReference>
<evidence type="ECO:0000256" key="3">
    <source>
        <dbReference type="ARBA" id="ARBA00022723"/>
    </source>
</evidence>
<proteinExistence type="inferred from homology"/>
<dbReference type="InterPro" id="IPR010095">
    <property type="entry name" value="Cas12f1-like_TNB"/>
</dbReference>
<dbReference type="GeneID" id="9347412"/>
<dbReference type="GO" id="GO:0003677">
    <property type="term" value="F:DNA binding"/>
    <property type="evidence" value="ECO:0007669"/>
    <property type="project" value="UniProtKB-KW"/>
</dbReference>
<feature type="region of interest" description="Disordered" evidence="7">
    <location>
        <begin position="322"/>
        <end position="341"/>
    </location>
</feature>
<dbReference type="Pfam" id="PF07282">
    <property type="entry name" value="Cas12f1-like_TNB"/>
    <property type="match status" value="1"/>
</dbReference>
<dbReference type="OrthoDB" id="33505at2157"/>
<dbReference type="GO" id="GO:0032196">
    <property type="term" value="P:transposition"/>
    <property type="evidence" value="ECO:0007669"/>
    <property type="project" value="UniProtKB-KW"/>
</dbReference>